<evidence type="ECO:0000256" key="2">
    <source>
        <dbReference type="ARBA" id="ARBA00022679"/>
    </source>
</evidence>
<protein>
    <submittedName>
        <fullName evidence="4">Sulfotransferase domain-containing protein</fullName>
    </submittedName>
</protein>
<keyword evidence="5" id="KW-1185">Reference proteome</keyword>
<comment type="similarity">
    <text evidence="1">Belongs to the sulfotransferase 1 family.</text>
</comment>
<organism evidence="4 5">
    <name type="scientific">Mucilaginibacter jinjuensis</name>
    <dbReference type="NCBI Taxonomy" id="1176721"/>
    <lineage>
        <taxon>Bacteria</taxon>
        <taxon>Pseudomonadati</taxon>
        <taxon>Bacteroidota</taxon>
        <taxon>Sphingobacteriia</taxon>
        <taxon>Sphingobacteriales</taxon>
        <taxon>Sphingobacteriaceae</taxon>
        <taxon>Mucilaginibacter</taxon>
    </lineage>
</organism>
<evidence type="ECO:0000313" key="4">
    <source>
        <dbReference type="EMBL" id="WCT11885.1"/>
    </source>
</evidence>
<dbReference type="RefSeq" id="WP_273630081.1">
    <property type="nucleotide sequence ID" value="NZ_CP117167.1"/>
</dbReference>
<evidence type="ECO:0000256" key="1">
    <source>
        <dbReference type="ARBA" id="ARBA00005771"/>
    </source>
</evidence>
<keyword evidence="2" id="KW-0808">Transferase</keyword>
<evidence type="ECO:0000259" key="3">
    <source>
        <dbReference type="Pfam" id="PF00685"/>
    </source>
</evidence>
<dbReference type="InterPro" id="IPR027417">
    <property type="entry name" value="P-loop_NTPase"/>
</dbReference>
<dbReference type="Gene3D" id="3.40.50.300">
    <property type="entry name" value="P-loop containing nucleotide triphosphate hydrolases"/>
    <property type="match status" value="1"/>
</dbReference>
<feature type="domain" description="Sulfotransferase" evidence="3">
    <location>
        <begin position="12"/>
        <end position="274"/>
    </location>
</feature>
<sequence>MTEPVTDHKKIIWLASYPKSGNTWFRAFLTALLGDGDLNINEMKTDGIFSSRAIFDNCTDMDSTELYDVEVKNLLPEIFKHQAELYKKDKLFIKIHDAYTLNNNGVPIVPAEPTLCALYFIRNPLDVVGSFANHNGSTLDEAIQLMNSPRGTLAKQPKNRNVNNQFAQLMLSWSGHASSWTNDLPFPVLVIRYEDMLADTFNTFSRAVEFMKIDVPASQIEKAIEDTKFEKLQKQESEGGFMEKNKRSDKFFRKGIAGNWVNELNPEQIKLIIDNHAEVMRLYNYPVDVITSA</sequence>
<dbReference type="Proteomes" id="UP001216139">
    <property type="component" value="Chromosome"/>
</dbReference>
<proteinExistence type="inferred from homology"/>
<dbReference type="InterPro" id="IPR000863">
    <property type="entry name" value="Sulfotransferase_dom"/>
</dbReference>
<gene>
    <name evidence="4" type="ORF">PQO05_24435</name>
</gene>
<evidence type="ECO:0000313" key="5">
    <source>
        <dbReference type="Proteomes" id="UP001216139"/>
    </source>
</evidence>
<dbReference type="EMBL" id="CP117167">
    <property type="protein sequence ID" value="WCT11885.1"/>
    <property type="molecule type" value="Genomic_DNA"/>
</dbReference>
<dbReference type="Pfam" id="PF00685">
    <property type="entry name" value="Sulfotransfer_1"/>
    <property type="match status" value="1"/>
</dbReference>
<name>A0ABY7T5Y2_9SPHI</name>
<dbReference type="PANTHER" id="PTHR11783">
    <property type="entry name" value="SULFOTRANSFERASE SULT"/>
    <property type="match status" value="1"/>
</dbReference>
<dbReference type="SUPFAM" id="SSF52540">
    <property type="entry name" value="P-loop containing nucleoside triphosphate hydrolases"/>
    <property type="match status" value="1"/>
</dbReference>
<accession>A0ABY7T5Y2</accession>
<reference evidence="4 5" key="1">
    <citation type="submission" date="2023-02" db="EMBL/GenBank/DDBJ databases">
        <title>Genome sequence of Mucilaginibacter jinjuensis strain KACC 16571.</title>
        <authorList>
            <person name="Kim S."/>
            <person name="Heo J."/>
            <person name="Kwon S.-W."/>
        </authorList>
    </citation>
    <scope>NUCLEOTIDE SEQUENCE [LARGE SCALE GENOMIC DNA]</scope>
    <source>
        <strain evidence="4 5">KACC 16571</strain>
    </source>
</reference>